<dbReference type="GeneID" id="25986300"/>
<comment type="caution">
    <text evidence="2">The sequence shown here is derived from an EMBL/GenBank/DDBJ whole genome shotgun (WGS) entry which is preliminary data.</text>
</comment>
<accession>J5SYK1</accession>
<name>J5SYK1_TRIAS</name>
<gene>
    <name evidence="2" type="ORF">A1Q1_02787</name>
</gene>
<evidence type="ECO:0008006" key="4">
    <source>
        <dbReference type="Google" id="ProtNLM"/>
    </source>
</evidence>
<dbReference type="VEuPathDB" id="FungiDB:A1Q1_02787"/>
<dbReference type="KEGG" id="tasa:A1Q1_02787"/>
<dbReference type="Proteomes" id="UP000002748">
    <property type="component" value="Unassembled WGS sequence"/>
</dbReference>
<evidence type="ECO:0000313" key="2">
    <source>
        <dbReference type="EMBL" id="EJT48221.1"/>
    </source>
</evidence>
<reference evidence="2 3" key="1">
    <citation type="journal article" date="2012" name="Eukaryot. Cell">
        <title>Draft genome sequence of CBS 2479, the standard type strain of Trichosporon asahii.</title>
        <authorList>
            <person name="Yang R.Y."/>
            <person name="Li H.T."/>
            <person name="Zhu H."/>
            <person name="Zhou G.P."/>
            <person name="Wang M."/>
            <person name="Wang L."/>
        </authorList>
    </citation>
    <scope>NUCLEOTIDE SEQUENCE [LARGE SCALE GENOMIC DNA]</scope>
    <source>
        <strain evidence="3">ATCC 90039 / CBS 2479 / JCM 2466 / KCTC 7840 / NCYC 2677 / UAMH 7654</strain>
    </source>
</reference>
<dbReference type="AlphaFoldDB" id="J5SYK1"/>
<evidence type="ECO:0000256" key="1">
    <source>
        <dbReference type="SAM" id="MobiDB-lite"/>
    </source>
</evidence>
<dbReference type="EMBL" id="ALBS01000210">
    <property type="protein sequence ID" value="EJT48221.1"/>
    <property type="molecule type" value="Genomic_DNA"/>
</dbReference>
<dbReference type="RefSeq" id="XP_014179491.1">
    <property type="nucleotide sequence ID" value="XM_014324016.1"/>
</dbReference>
<dbReference type="OrthoDB" id="2574774at2759"/>
<organism evidence="2 3">
    <name type="scientific">Trichosporon asahii var. asahii (strain ATCC 90039 / CBS 2479 / JCM 2466 / KCTC 7840 / NBRC 103889/ NCYC 2677 / UAMH 7654)</name>
    <name type="common">Yeast</name>
    <dbReference type="NCBI Taxonomy" id="1186058"/>
    <lineage>
        <taxon>Eukaryota</taxon>
        <taxon>Fungi</taxon>
        <taxon>Dikarya</taxon>
        <taxon>Basidiomycota</taxon>
        <taxon>Agaricomycotina</taxon>
        <taxon>Tremellomycetes</taxon>
        <taxon>Trichosporonales</taxon>
        <taxon>Trichosporonaceae</taxon>
        <taxon>Trichosporon</taxon>
    </lineage>
</organism>
<feature type="region of interest" description="Disordered" evidence="1">
    <location>
        <begin position="1"/>
        <end position="22"/>
    </location>
</feature>
<proteinExistence type="predicted"/>
<dbReference type="HOGENOM" id="CLU_090088_0_0_1"/>
<sequence length="253" mass="28349">MPPSKLDPASQKPSRAPSPIRDNWDEGDFLLVSSDEREFRVDSNVLFWASSVLQDAGSGPVNSPREIRFCDPDFEHAGVLCSFLRLCVRGTFVNGSFNWSECEAGVALIAFLRKYDCVRPLRVLKLCISEALFERRLYPLHAFVLGANMDDVSLCCTAFRERVQFVPPTQLDDGLALVLSPAQALMDGAWPYPVWQHTPLPYIYAATKAANVFEKEPHVPYHGITRSGTPIFRKKDLADEFEKAIRKVKATGV</sequence>
<protein>
    <recommendedName>
        <fullName evidence="4">BTB domain-containing protein</fullName>
    </recommendedName>
</protein>
<evidence type="ECO:0000313" key="3">
    <source>
        <dbReference type="Proteomes" id="UP000002748"/>
    </source>
</evidence>